<dbReference type="InterPro" id="IPR057727">
    <property type="entry name" value="WCX_dom"/>
</dbReference>
<dbReference type="PROSITE" id="PS52050">
    <property type="entry name" value="WYL"/>
    <property type="match status" value="1"/>
</dbReference>
<dbReference type="Proteomes" id="UP000199137">
    <property type="component" value="Unassembled WGS sequence"/>
</dbReference>
<dbReference type="STRING" id="112413.SAMN05421854_101393"/>
<feature type="domain" description="WYL" evidence="1">
    <location>
        <begin position="73"/>
        <end position="139"/>
    </location>
</feature>
<keyword evidence="3" id="KW-0238">DNA-binding</keyword>
<dbReference type="PANTHER" id="PTHR34580:SF3">
    <property type="entry name" value="PROTEIN PAFB"/>
    <property type="match status" value="1"/>
</dbReference>
<reference evidence="3 4" key="1">
    <citation type="submission" date="2016-10" db="EMBL/GenBank/DDBJ databases">
        <authorList>
            <person name="de Groot N.N."/>
        </authorList>
    </citation>
    <scope>NUCLEOTIDE SEQUENCE [LARGE SCALE GENOMIC DNA]</scope>
    <source>
        <strain evidence="3 4">DSM 44637</strain>
    </source>
</reference>
<evidence type="ECO:0000259" key="2">
    <source>
        <dbReference type="Pfam" id="PF25583"/>
    </source>
</evidence>
<dbReference type="GO" id="GO:0003677">
    <property type="term" value="F:DNA binding"/>
    <property type="evidence" value="ECO:0007669"/>
    <property type="project" value="UniProtKB-KW"/>
</dbReference>
<accession>A0A1I5DXK9</accession>
<dbReference type="Pfam" id="PF25583">
    <property type="entry name" value="WCX"/>
    <property type="match status" value="1"/>
</dbReference>
<name>A0A1I5DXK9_9PSEU</name>
<organism evidence="3 4">
    <name type="scientific">Amycolatopsis rubida</name>
    <dbReference type="NCBI Taxonomy" id="112413"/>
    <lineage>
        <taxon>Bacteria</taxon>
        <taxon>Bacillati</taxon>
        <taxon>Actinomycetota</taxon>
        <taxon>Actinomycetes</taxon>
        <taxon>Pseudonocardiales</taxon>
        <taxon>Pseudonocardiaceae</taxon>
        <taxon>Amycolatopsis</taxon>
    </lineage>
</organism>
<dbReference type="PANTHER" id="PTHR34580">
    <property type="match status" value="1"/>
</dbReference>
<dbReference type="Pfam" id="PF13280">
    <property type="entry name" value="WYL"/>
    <property type="match status" value="1"/>
</dbReference>
<protein>
    <submittedName>
        <fullName evidence="3">Predicted DNA-binding transcriptional regulator YafY, contains an HTH and WYL domains</fullName>
    </submittedName>
</protein>
<evidence type="ECO:0000313" key="3">
    <source>
        <dbReference type="EMBL" id="SFO03800.1"/>
    </source>
</evidence>
<gene>
    <name evidence="3" type="ORF">SAMN05421854_101393</name>
</gene>
<dbReference type="InterPro" id="IPR026881">
    <property type="entry name" value="WYL_dom"/>
</dbReference>
<sequence length="251" mass="27695">MGAEGGYRLVAGSAMLLDDEEAVGLRMASGHAVTGIDEASVRALTKLERVLPSRLRRSGESGEQCDGPRVDPEALTVLATAIADRERLRFGYLANDGKATKRLVEPHHLVSSGRRWYLLAFESDRDDWRVFRVDRIEKPQAIGTRFTARDLPAEDPAEYVTKKLHTSRPTHRAVVTVHAPADEVARIWGAASEVAAVDDRTCRVVSPAYTLEWLAFRLTSLGREFEVHAPPELAEHLRELGGRALRAVSPA</sequence>
<dbReference type="EMBL" id="FOWC01000001">
    <property type="protein sequence ID" value="SFO03800.1"/>
    <property type="molecule type" value="Genomic_DNA"/>
</dbReference>
<dbReference type="InterPro" id="IPR051534">
    <property type="entry name" value="CBASS_pafABC_assoc_protein"/>
</dbReference>
<dbReference type="AlphaFoldDB" id="A0A1I5DXK9"/>
<evidence type="ECO:0000313" key="4">
    <source>
        <dbReference type="Proteomes" id="UP000199137"/>
    </source>
</evidence>
<evidence type="ECO:0000259" key="1">
    <source>
        <dbReference type="Pfam" id="PF13280"/>
    </source>
</evidence>
<feature type="domain" description="WCX" evidence="2">
    <location>
        <begin position="170"/>
        <end position="245"/>
    </location>
</feature>
<proteinExistence type="predicted"/>